<gene>
    <name evidence="1" type="ORF">BpHYR1_049269</name>
</gene>
<keyword evidence="2" id="KW-1185">Reference proteome</keyword>
<evidence type="ECO:0000313" key="2">
    <source>
        <dbReference type="Proteomes" id="UP000276133"/>
    </source>
</evidence>
<accession>A0A3M7R6D3</accession>
<reference evidence="1 2" key="1">
    <citation type="journal article" date="2018" name="Sci. Rep.">
        <title>Genomic signatures of local adaptation to the degree of environmental predictability in rotifers.</title>
        <authorList>
            <person name="Franch-Gras L."/>
            <person name="Hahn C."/>
            <person name="Garcia-Roger E.M."/>
            <person name="Carmona M.J."/>
            <person name="Serra M."/>
            <person name="Gomez A."/>
        </authorList>
    </citation>
    <scope>NUCLEOTIDE SEQUENCE [LARGE SCALE GENOMIC DNA]</scope>
    <source>
        <strain evidence="1">HYR1</strain>
    </source>
</reference>
<sequence>MTTQILCIPNFFILNSRGKSDIQYLNIFNYFSDFSNKKIGKTKIHLEDDNYLFKKFSLVIERNRQDFLANGNIFVNFGKISKDGYFFIKSELKQLNSHLLVDFQLDHSTLYQKLRISIISLKWNSISDLKDINLFTTIATIAKLHLVSLHRSPAVAYYYYYVFINKIIKLLILTKTTGLDSKLFRFSSHNLMSDKISQRTYKLRKLFDPISKNRFKKILFSLSPIAIALTKKKFKNYFAKKILKQ</sequence>
<evidence type="ECO:0000313" key="1">
    <source>
        <dbReference type="EMBL" id="RNA19106.1"/>
    </source>
</evidence>
<name>A0A3M7R6D3_BRAPC</name>
<dbReference type="EMBL" id="REGN01004101">
    <property type="protein sequence ID" value="RNA19106.1"/>
    <property type="molecule type" value="Genomic_DNA"/>
</dbReference>
<protein>
    <submittedName>
        <fullName evidence="1">Uncharacterized protein</fullName>
    </submittedName>
</protein>
<dbReference type="Proteomes" id="UP000276133">
    <property type="component" value="Unassembled WGS sequence"/>
</dbReference>
<comment type="caution">
    <text evidence="1">The sequence shown here is derived from an EMBL/GenBank/DDBJ whole genome shotgun (WGS) entry which is preliminary data.</text>
</comment>
<dbReference type="AlphaFoldDB" id="A0A3M7R6D3"/>
<organism evidence="1 2">
    <name type="scientific">Brachionus plicatilis</name>
    <name type="common">Marine rotifer</name>
    <name type="synonym">Brachionus muelleri</name>
    <dbReference type="NCBI Taxonomy" id="10195"/>
    <lineage>
        <taxon>Eukaryota</taxon>
        <taxon>Metazoa</taxon>
        <taxon>Spiralia</taxon>
        <taxon>Gnathifera</taxon>
        <taxon>Rotifera</taxon>
        <taxon>Eurotatoria</taxon>
        <taxon>Monogononta</taxon>
        <taxon>Pseudotrocha</taxon>
        <taxon>Ploima</taxon>
        <taxon>Brachionidae</taxon>
        <taxon>Brachionus</taxon>
    </lineage>
</organism>
<proteinExistence type="predicted"/>